<dbReference type="InterPro" id="IPR011006">
    <property type="entry name" value="CheY-like_superfamily"/>
</dbReference>
<dbReference type="AlphaFoldDB" id="A0A0W8FWR3"/>
<keyword evidence="3" id="KW-0418">Kinase</keyword>
<comment type="caution">
    <text evidence="3">The sequence shown here is derived from an EMBL/GenBank/DDBJ whole genome shotgun (WGS) entry which is preliminary data.</text>
</comment>
<dbReference type="SUPFAM" id="SSF52172">
    <property type="entry name" value="CheY-like"/>
    <property type="match status" value="1"/>
</dbReference>
<protein>
    <submittedName>
        <fullName evidence="3">Sensory box histidine kinase/response regulator</fullName>
    </submittedName>
</protein>
<dbReference type="Pfam" id="PF00072">
    <property type="entry name" value="Response_reg"/>
    <property type="match status" value="1"/>
</dbReference>
<evidence type="ECO:0000256" key="1">
    <source>
        <dbReference type="ARBA" id="ARBA00022553"/>
    </source>
</evidence>
<dbReference type="GO" id="GO:0016301">
    <property type="term" value="F:kinase activity"/>
    <property type="evidence" value="ECO:0007669"/>
    <property type="project" value="UniProtKB-KW"/>
</dbReference>
<name>A0A0W8FWR3_9ZZZZ</name>
<dbReference type="InterPro" id="IPR050595">
    <property type="entry name" value="Bact_response_regulator"/>
</dbReference>
<gene>
    <name evidence="3" type="ORF">ASZ90_004895</name>
</gene>
<reference evidence="3" key="1">
    <citation type="journal article" date="2015" name="Proc. Natl. Acad. Sci. U.S.A.">
        <title>Networks of energetic and metabolic interactions define dynamics in microbial communities.</title>
        <authorList>
            <person name="Embree M."/>
            <person name="Liu J.K."/>
            <person name="Al-Bassam M.M."/>
            <person name="Zengler K."/>
        </authorList>
    </citation>
    <scope>NUCLEOTIDE SEQUENCE</scope>
</reference>
<proteinExistence type="predicted"/>
<dbReference type="PROSITE" id="PS50110">
    <property type="entry name" value="RESPONSE_REGULATORY"/>
    <property type="match status" value="1"/>
</dbReference>
<dbReference type="GO" id="GO:0000160">
    <property type="term" value="P:phosphorelay signal transduction system"/>
    <property type="evidence" value="ECO:0007669"/>
    <property type="project" value="InterPro"/>
</dbReference>
<feature type="domain" description="Response regulatory" evidence="2">
    <location>
        <begin position="64"/>
        <end position="182"/>
    </location>
</feature>
<sequence length="208" mass="23508">MGGKIGAESEVCDLPVDSNANKQDKKSGSTFWIELPQTESQKNRYERIIDITEPEAELTQKSGTILYIEDNLSNIHLVNQILETHRPFLNLLTNIYGKNAVQLSIDYKPELILLDLDLPDIHGSEVINLLRAEPRTANIPVIIISADATTTQIKKLMETGAKDYLIKPIDVVQFLKIVDECLSKNITNDRHSTKDFTNEKFIKPNLLH</sequence>
<dbReference type="SMART" id="SM00448">
    <property type="entry name" value="REC"/>
    <property type="match status" value="1"/>
</dbReference>
<keyword evidence="3" id="KW-0808">Transferase</keyword>
<keyword evidence="1" id="KW-0597">Phosphoprotein</keyword>
<dbReference type="Gene3D" id="3.40.50.2300">
    <property type="match status" value="1"/>
</dbReference>
<dbReference type="EMBL" id="LNQE01000725">
    <property type="protein sequence ID" value="KUG25284.1"/>
    <property type="molecule type" value="Genomic_DNA"/>
</dbReference>
<evidence type="ECO:0000313" key="3">
    <source>
        <dbReference type="EMBL" id="KUG25284.1"/>
    </source>
</evidence>
<evidence type="ECO:0000259" key="2">
    <source>
        <dbReference type="PROSITE" id="PS50110"/>
    </source>
</evidence>
<accession>A0A0W8FWR3</accession>
<organism evidence="3">
    <name type="scientific">hydrocarbon metagenome</name>
    <dbReference type="NCBI Taxonomy" id="938273"/>
    <lineage>
        <taxon>unclassified sequences</taxon>
        <taxon>metagenomes</taxon>
        <taxon>ecological metagenomes</taxon>
    </lineage>
</organism>
<dbReference type="PANTHER" id="PTHR44591:SF23">
    <property type="entry name" value="CHEY SUBFAMILY"/>
    <property type="match status" value="1"/>
</dbReference>
<dbReference type="InterPro" id="IPR001789">
    <property type="entry name" value="Sig_transdc_resp-reg_receiver"/>
</dbReference>
<dbReference type="PANTHER" id="PTHR44591">
    <property type="entry name" value="STRESS RESPONSE REGULATOR PROTEIN 1"/>
    <property type="match status" value="1"/>
</dbReference>